<dbReference type="GeneID" id="94434194"/>
<dbReference type="RefSeq" id="XP_067917041.1">
    <property type="nucleotide sequence ID" value="XM_068070983.1"/>
</dbReference>
<name>A0A2C6KBQ0_9APIC</name>
<reference evidence="2 3" key="1">
    <citation type="journal article" date="2017" name="Int. J. Parasitol.">
        <title>The genome of the protozoan parasite Cystoisospora suis and a reverse vaccinology approach to identify vaccine candidates.</title>
        <authorList>
            <person name="Palmieri N."/>
            <person name="Shrestha A."/>
            <person name="Ruttkowski B."/>
            <person name="Beck T."/>
            <person name="Vogl C."/>
            <person name="Tomley F."/>
            <person name="Blake D.P."/>
            <person name="Joachim A."/>
        </authorList>
    </citation>
    <scope>NUCLEOTIDE SEQUENCE [LARGE SCALE GENOMIC DNA]</scope>
    <source>
        <strain evidence="2 3">Wien I</strain>
    </source>
</reference>
<feature type="region of interest" description="Disordered" evidence="1">
    <location>
        <begin position="154"/>
        <end position="181"/>
    </location>
</feature>
<accession>A0A2C6KBQ0</accession>
<dbReference type="AlphaFoldDB" id="A0A2C6KBQ0"/>
<dbReference type="EMBL" id="MIGC01008728">
    <property type="protein sequence ID" value="PHJ15307.1"/>
    <property type="molecule type" value="Genomic_DNA"/>
</dbReference>
<dbReference type="VEuPathDB" id="ToxoDB:CSUI_010882"/>
<dbReference type="Proteomes" id="UP000221165">
    <property type="component" value="Unassembled WGS sequence"/>
</dbReference>
<comment type="caution">
    <text evidence="2">The sequence shown here is derived from an EMBL/GenBank/DDBJ whole genome shotgun (WGS) entry which is preliminary data.</text>
</comment>
<organism evidence="2 3">
    <name type="scientific">Cystoisospora suis</name>
    <dbReference type="NCBI Taxonomy" id="483139"/>
    <lineage>
        <taxon>Eukaryota</taxon>
        <taxon>Sar</taxon>
        <taxon>Alveolata</taxon>
        <taxon>Apicomplexa</taxon>
        <taxon>Conoidasida</taxon>
        <taxon>Coccidia</taxon>
        <taxon>Eucoccidiorida</taxon>
        <taxon>Eimeriorina</taxon>
        <taxon>Sarcocystidae</taxon>
        <taxon>Cystoisospora</taxon>
    </lineage>
</organism>
<gene>
    <name evidence="2" type="ORF">CSUI_010882</name>
</gene>
<evidence type="ECO:0000256" key="1">
    <source>
        <dbReference type="SAM" id="MobiDB-lite"/>
    </source>
</evidence>
<sequence>MMATRVFLRLVIKLGAAVVVVVSISAGVSSALQKDNGRRLRQPRVSFGNPHHRTIQTDWSTLAGHGLRQQVSVPKEAVGDSRSADGVGLAGHIPSTPHVQNSRHSQLDAFTGWQRSPSLVHIRSASRSSSAQHTLISRRGSPQMISMVSENAAARLGGQRSPDLPKASRGRAGGERSGIPDPWVVPRNVRVKRSELQQGRLDLAELAKKVLSGEMAREKLVYEPYNNLGSSTAWVMLESGVEQADRSDSGVARAFRRLFPKGTVYNARDGDEKFRRVGVGKLLGVGSWGVVSLVQDMTNLAAALNFAGKFFYVALKSDAPHHIEA</sequence>
<evidence type="ECO:0000313" key="2">
    <source>
        <dbReference type="EMBL" id="PHJ15307.1"/>
    </source>
</evidence>
<feature type="non-terminal residue" evidence="2">
    <location>
        <position position="325"/>
    </location>
</feature>
<protein>
    <submittedName>
        <fullName evidence="2">Serine threonine-protein</fullName>
    </submittedName>
</protein>
<keyword evidence="3" id="KW-1185">Reference proteome</keyword>
<evidence type="ECO:0000313" key="3">
    <source>
        <dbReference type="Proteomes" id="UP000221165"/>
    </source>
</evidence>
<proteinExistence type="predicted"/>